<dbReference type="GO" id="GO:0005524">
    <property type="term" value="F:ATP binding"/>
    <property type="evidence" value="ECO:0007669"/>
    <property type="project" value="UniProtKB-KW"/>
</dbReference>
<evidence type="ECO:0000313" key="7">
    <source>
        <dbReference type="Proteomes" id="UP001176468"/>
    </source>
</evidence>
<dbReference type="SUPFAM" id="SSF52540">
    <property type="entry name" value="P-loop containing nucleoside triphosphate hydrolases"/>
    <property type="match status" value="2"/>
</dbReference>
<evidence type="ECO:0000259" key="5">
    <source>
        <dbReference type="PROSITE" id="PS50893"/>
    </source>
</evidence>
<keyword evidence="3 6" id="KW-0067">ATP-binding</keyword>
<evidence type="ECO:0000256" key="3">
    <source>
        <dbReference type="ARBA" id="ARBA00022840"/>
    </source>
</evidence>
<accession>A0ABT8ZTK8</accession>
<dbReference type="InterPro" id="IPR050611">
    <property type="entry name" value="ABCF"/>
</dbReference>
<dbReference type="InterPro" id="IPR027417">
    <property type="entry name" value="P-loop_NTPase"/>
</dbReference>
<gene>
    <name evidence="6" type="ORF">Q5H94_01055</name>
</gene>
<dbReference type="Gene3D" id="3.40.50.300">
    <property type="entry name" value="P-loop containing nucleotide triphosphate hydrolases"/>
    <property type="match status" value="2"/>
</dbReference>
<evidence type="ECO:0000313" key="6">
    <source>
        <dbReference type="EMBL" id="MDO7840901.1"/>
    </source>
</evidence>
<evidence type="ECO:0000256" key="1">
    <source>
        <dbReference type="ARBA" id="ARBA00022737"/>
    </source>
</evidence>
<feature type="compositionally biased region" description="Basic and acidic residues" evidence="4">
    <location>
        <begin position="233"/>
        <end position="256"/>
    </location>
</feature>
<proteinExistence type="predicted"/>
<keyword evidence="7" id="KW-1185">Reference proteome</keyword>
<dbReference type="InterPro" id="IPR017871">
    <property type="entry name" value="ABC_transporter-like_CS"/>
</dbReference>
<feature type="domain" description="ABC transporter" evidence="5">
    <location>
        <begin position="5"/>
        <end position="234"/>
    </location>
</feature>
<dbReference type="InterPro" id="IPR003439">
    <property type="entry name" value="ABC_transporter-like_ATP-bd"/>
</dbReference>
<dbReference type="EMBL" id="JAUQSZ010000001">
    <property type="protein sequence ID" value="MDO7840901.1"/>
    <property type="molecule type" value="Genomic_DNA"/>
</dbReference>
<organism evidence="6 7">
    <name type="scientific">Sphingomonas immobilis</name>
    <dbReference type="NCBI Taxonomy" id="3063997"/>
    <lineage>
        <taxon>Bacteria</taxon>
        <taxon>Pseudomonadati</taxon>
        <taxon>Pseudomonadota</taxon>
        <taxon>Alphaproteobacteria</taxon>
        <taxon>Sphingomonadales</taxon>
        <taxon>Sphingomonadaceae</taxon>
        <taxon>Sphingomonas</taxon>
    </lineage>
</organism>
<dbReference type="RefSeq" id="WP_304559228.1">
    <property type="nucleotide sequence ID" value="NZ_JAUQSZ010000001.1"/>
</dbReference>
<protein>
    <submittedName>
        <fullName evidence="6">ABC-F family ATP-binding cassette domain-containing protein</fullName>
    </submittedName>
</protein>
<feature type="region of interest" description="Disordered" evidence="4">
    <location>
        <begin position="233"/>
        <end position="270"/>
    </location>
</feature>
<dbReference type="CDD" id="cd03221">
    <property type="entry name" value="ABCF_EF-3"/>
    <property type="match status" value="2"/>
</dbReference>
<comment type="caution">
    <text evidence="6">The sequence shown here is derived from an EMBL/GenBank/DDBJ whole genome shotgun (WGS) entry which is preliminary data.</text>
</comment>
<name>A0ABT8ZTK8_9SPHN</name>
<dbReference type="PROSITE" id="PS00211">
    <property type="entry name" value="ABC_TRANSPORTER_1"/>
    <property type="match status" value="1"/>
</dbReference>
<sequence>MSALLTLTDLSAATPDGRTLFSGLTLSVGARDRIGVVGRNGSGKSSLLAIVAGVAAPATGHVARTGRIGTLAQDWPEILSIAEALGIQAVRAATARIEAGEGSEADFAAADWTLEARVAEALAETGLAALDLDRRIATLSGGERTRVGLARLLIEAPDLILLDEPTNNLDAAGRTAVAAMLARWRGAAIVVSHDRTLLEGVDRIVELRAIGVRQVGGGWSAFAAERDAERARAEAERDAAARAAKTADRAAQDRREAKARRDKAGRAYAASGSAPKILLGRQAERAENTAGRDDRLAERQAEAAGDRLAAARAEVEIVTPLTIDLMPTGLPANSELLAMDAATLALGDRILGPWSLSIRGPERIAITGPNGAGKSTLLRLALGTLAPSSGSVRRAEGRLAMLDQHVGLLDPAATILDTFRRLHPGLDANAAHAALARFAFRNRDADRIVATLSGGERLRAGLACVLGGPQPARLLLLDEPTNHLDIASIEVLEAALTRYDGALLVVSHDRRFLEAIGIEREVKV</sequence>
<dbReference type="PANTHER" id="PTHR19211:SF6">
    <property type="entry name" value="BLL7188 PROTEIN"/>
    <property type="match status" value="1"/>
</dbReference>
<dbReference type="Proteomes" id="UP001176468">
    <property type="component" value="Unassembled WGS sequence"/>
</dbReference>
<keyword evidence="2" id="KW-0547">Nucleotide-binding</keyword>
<dbReference type="PANTHER" id="PTHR19211">
    <property type="entry name" value="ATP-BINDING TRANSPORT PROTEIN-RELATED"/>
    <property type="match status" value="1"/>
</dbReference>
<dbReference type="Pfam" id="PF00005">
    <property type="entry name" value="ABC_tran"/>
    <property type="match status" value="2"/>
</dbReference>
<reference evidence="6" key="1">
    <citation type="submission" date="2023-07" db="EMBL/GenBank/DDBJ databases">
        <authorList>
            <person name="Kim M.K."/>
        </authorList>
    </citation>
    <scope>NUCLEOTIDE SEQUENCE</scope>
    <source>
        <strain evidence="6">CA1-15</strain>
    </source>
</reference>
<keyword evidence="1" id="KW-0677">Repeat</keyword>
<dbReference type="SMART" id="SM00382">
    <property type="entry name" value="AAA"/>
    <property type="match status" value="2"/>
</dbReference>
<evidence type="ECO:0000256" key="4">
    <source>
        <dbReference type="SAM" id="MobiDB-lite"/>
    </source>
</evidence>
<dbReference type="PROSITE" id="PS50893">
    <property type="entry name" value="ABC_TRANSPORTER_2"/>
    <property type="match status" value="1"/>
</dbReference>
<evidence type="ECO:0000256" key="2">
    <source>
        <dbReference type="ARBA" id="ARBA00022741"/>
    </source>
</evidence>
<dbReference type="InterPro" id="IPR003593">
    <property type="entry name" value="AAA+_ATPase"/>
</dbReference>